<dbReference type="PANTHER" id="PTHR47074">
    <property type="entry name" value="BNAC02G40300D PROTEIN"/>
    <property type="match status" value="1"/>
</dbReference>
<dbReference type="InterPro" id="IPR002156">
    <property type="entry name" value="RNaseH_domain"/>
</dbReference>
<dbReference type="AlphaFoldDB" id="A0A803PY66"/>
<dbReference type="PANTHER" id="PTHR47074:SF75">
    <property type="entry name" value="RNASE H TYPE-1 DOMAIN-CONTAINING PROTEIN"/>
    <property type="match status" value="1"/>
</dbReference>
<dbReference type="Proteomes" id="UP000596661">
    <property type="component" value="Chromosome 6"/>
</dbReference>
<organism evidence="3 4">
    <name type="scientific">Cannabis sativa</name>
    <name type="common">Hemp</name>
    <name type="synonym">Marijuana</name>
    <dbReference type="NCBI Taxonomy" id="3483"/>
    <lineage>
        <taxon>Eukaryota</taxon>
        <taxon>Viridiplantae</taxon>
        <taxon>Streptophyta</taxon>
        <taxon>Embryophyta</taxon>
        <taxon>Tracheophyta</taxon>
        <taxon>Spermatophyta</taxon>
        <taxon>Magnoliopsida</taxon>
        <taxon>eudicotyledons</taxon>
        <taxon>Gunneridae</taxon>
        <taxon>Pentapetalae</taxon>
        <taxon>rosids</taxon>
        <taxon>fabids</taxon>
        <taxon>Rosales</taxon>
        <taxon>Cannabaceae</taxon>
        <taxon>Cannabis</taxon>
    </lineage>
</organism>
<reference evidence="3" key="1">
    <citation type="submission" date="2018-11" db="EMBL/GenBank/DDBJ databases">
        <authorList>
            <person name="Grassa J C."/>
        </authorList>
    </citation>
    <scope>NUCLEOTIDE SEQUENCE [LARGE SCALE GENOMIC DNA]</scope>
</reference>
<keyword evidence="4" id="KW-1185">Reference proteome</keyword>
<protein>
    <recommendedName>
        <fullName evidence="2">RNase H type-1 domain-containing protein</fullName>
    </recommendedName>
</protein>
<dbReference type="GO" id="GO:0004523">
    <property type="term" value="F:RNA-DNA hybrid ribonuclease activity"/>
    <property type="evidence" value="ECO:0007669"/>
    <property type="project" value="InterPro"/>
</dbReference>
<reference evidence="3" key="2">
    <citation type="submission" date="2021-03" db="UniProtKB">
        <authorList>
            <consortium name="EnsemblPlants"/>
        </authorList>
    </citation>
    <scope>IDENTIFICATION</scope>
</reference>
<feature type="compositionally biased region" description="Low complexity" evidence="1">
    <location>
        <begin position="180"/>
        <end position="197"/>
    </location>
</feature>
<evidence type="ECO:0000313" key="3">
    <source>
        <dbReference type="EnsemblPlants" id="cds.evm.model.06.387"/>
    </source>
</evidence>
<feature type="region of interest" description="Disordered" evidence="1">
    <location>
        <begin position="178"/>
        <end position="204"/>
    </location>
</feature>
<dbReference type="OMA" id="GRRILCC"/>
<sequence>MEGGLGFCSYVHFNQALLAKQAWQIFLNPNSLLSRILKAGYFLNDDFVPANKGNNSSLTWQGICWGRGLLVKGLRMNVGNGRRILCCSDPWIPGHSIFTPAYYTGLPLNKVVDYISSDHEWNLQSLQRDFSAVDIDNILTIPYSNSAPDDYWVWNYTIHGKYTVQSRYHFACSLENQDHSSTSDSTSSWWTRNSNSSVAPHQPWQAPPLSRLKMNVDAAVSSSCNKSGFGAIIRDSIGHVIAALSEPMAGNYKAHEMEAKAPYHSLK</sequence>
<accession>A0A803PY66</accession>
<evidence type="ECO:0000313" key="4">
    <source>
        <dbReference type="Proteomes" id="UP000596661"/>
    </source>
</evidence>
<feature type="domain" description="RNase H type-1" evidence="2">
    <location>
        <begin position="215"/>
        <end position="262"/>
    </location>
</feature>
<dbReference type="Pfam" id="PF13456">
    <property type="entry name" value="RVT_3"/>
    <property type="match status" value="1"/>
</dbReference>
<dbReference type="InterPro" id="IPR052929">
    <property type="entry name" value="RNase_H-like_EbsB-rel"/>
</dbReference>
<evidence type="ECO:0000256" key="1">
    <source>
        <dbReference type="SAM" id="MobiDB-lite"/>
    </source>
</evidence>
<dbReference type="EnsemblPlants" id="evm.model.06.387">
    <property type="protein sequence ID" value="cds.evm.model.06.387"/>
    <property type="gene ID" value="evm.TU.06.387"/>
</dbReference>
<dbReference type="EMBL" id="UZAU01000560">
    <property type="status" value="NOT_ANNOTATED_CDS"/>
    <property type="molecule type" value="Genomic_DNA"/>
</dbReference>
<evidence type="ECO:0000259" key="2">
    <source>
        <dbReference type="Pfam" id="PF13456"/>
    </source>
</evidence>
<name>A0A803PY66_CANSA</name>
<dbReference type="Gramene" id="evm.model.06.387">
    <property type="protein sequence ID" value="cds.evm.model.06.387"/>
    <property type="gene ID" value="evm.TU.06.387"/>
</dbReference>
<dbReference type="GO" id="GO:0003676">
    <property type="term" value="F:nucleic acid binding"/>
    <property type="evidence" value="ECO:0007669"/>
    <property type="project" value="InterPro"/>
</dbReference>
<proteinExistence type="predicted"/>